<name>A0A2G6MTF2_9BACT</name>
<dbReference type="EMBL" id="PDTI01000010">
    <property type="protein sequence ID" value="PIE63305.1"/>
    <property type="molecule type" value="Genomic_DNA"/>
</dbReference>
<evidence type="ECO:0000313" key="2">
    <source>
        <dbReference type="EMBL" id="PIE63305.1"/>
    </source>
</evidence>
<evidence type="ECO:0000313" key="3">
    <source>
        <dbReference type="Proteomes" id="UP000231203"/>
    </source>
</evidence>
<evidence type="ECO:0000256" key="1">
    <source>
        <dbReference type="SAM" id="Phobius"/>
    </source>
</evidence>
<gene>
    <name evidence="2" type="ORF">CSA25_00925</name>
</gene>
<protein>
    <submittedName>
        <fullName evidence="2">Uncharacterized protein</fullName>
    </submittedName>
</protein>
<accession>A0A2G6MTF2</accession>
<proteinExistence type="predicted"/>
<feature type="transmembrane region" description="Helical" evidence="1">
    <location>
        <begin position="21"/>
        <end position="40"/>
    </location>
</feature>
<dbReference type="Proteomes" id="UP000231203">
    <property type="component" value="Unassembled WGS sequence"/>
</dbReference>
<sequence>MEGSGRRWSIKQDYCRKARSATKGFISVANNLRGFGLSLYSGIDKVLQLYKDEEISEESLMVLGFLGQSTFFNLIWALAGYQR</sequence>
<comment type="caution">
    <text evidence="2">The sequence shown here is derived from an EMBL/GenBank/DDBJ whole genome shotgun (WGS) entry which is preliminary data.</text>
</comment>
<feature type="transmembrane region" description="Helical" evidence="1">
    <location>
        <begin position="60"/>
        <end position="81"/>
    </location>
</feature>
<reference evidence="2 3" key="1">
    <citation type="submission" date="2017-10" db="EMBL/GenBank/DDBJ databases">
        <title>Novel microbial diversity and functional potential in the marine mammal oral microbiome.</title>
        <authorList>
            <person name="Dudek N.K."/>
            <person name="Sun C.L."/>
            <person name="Burstein D."/>
            <person name="Kantor R.S."/>
            <person name="Aliaga Goltsman D.S."/>
            <person name="Bik E.M."/>
            <person name="Thomas B.C."/>
            <person name="Banfield J.F."/>
            <person name="Relman D.A."/>
        </authorList>
    </citation>
    <scope>NUCLEOTIDE SEQUENCE [LARGE SCALE GENOMIC DNA]</scope>
    <source>
        <strain evidence="2">DOLJORAL78_47_202</strain>
    </source>
</reference>
<keyword evidence="1" id="KW-1133">Transmembrane helix</keyword>
<organism evidence="2 3">
    <name type="scientific">Desulfobacter postgatei</name>
    <dbReference type="NCBI Taxonomy" id="2293"/>
    <lineage>
        <taxon>Bacteria</taxon>
        <taxon>Pseudomonadati</taxon>
        <taxon>Thermodesulfobacteriota</taxon>
        <taxon>Desulfobacteria</taxon>
        <taxon>Desulfobacterales</taxon>
        <taxon>Desulfobacteraceae</taxon>
        <taxon>Desulfobacter</taxon>
    </lineage>
</organism>
<keyword evidence="1" id="KW-0472">Membrane</keyword>
<keyword evidence="1" id="KW-0812">Transmembrane</keyword>
<dbReference type="AlphaFoldDB" id="A0A2G6MTF2"/>